<name>A4TY82_9PROT</name>
<gene>
    <name evidence="1" type="ORF">MGR_3439</name>
</gene>
<protein>
    <submittedName>
        <fullName evidence="1">Uncharacterized protein</fullName>
    </submittedName>
</protein>
<dbReference type="AlphaFoldDB" id="A4TY82"/>
<evidence type="ECO:0000313" key="1">
    <source>
        <dbReference type="EMBL" id="CAM75589.1"/>
    </source>
</evidence>
<dbReference type="EMBL" id="CU459003">
    <property type="protein sequence ID" value="CAM75589.1"/>
    <property type="molecule type" value="Genomic_DNA"/>
</dbReference>
<accession>A4TY82</accession>
<proteinExistence type="predicted"/>
<reference evidence="1" key="1">
    <citation type="journal article" date="2007" name="J. Bacteriol.">
        <title>Comparative genome analysis of four magnetotactic bacteria reveals a complex set of group-specific genes implicated in magnetosome biomineralization and function.</title>
        <authorList>
            <person name="Richter M."/>
            <person name="Kube M."/>
            <person name="Bazylinski D.A."/>
            <person name="Lombardot T."/>
            <person name="Gloeckner F.O."/>
            <person name="Reinhardt R."/>
            <person name="Schueler D."/>
        </authorList>
    </citation>
    <scope>NUCLEOTIDE SEQUENCE</scope>
    <source>
        <strain evidence="1">MSR-1</strain>
    </source>
</reference>
<sequence length="74" mass="8168">MFRRCCPGGGRTGFHRQALALRIVPALTSRLSRIAGYHTKRHCFPPDAESINTMPSLSLCYKAAPQEISHGPQC</sequence>
<organism evidence="1">
    <name type="scientific">Magnetospirillum gryphiswaldense</name>
    <dbReference type="NCBI Taxonomy" id="55518"/>
    <lineage>
        <taxon>Bacteria</taxon>
        <taxon>Pseudomonadati</taxon>
        <taxon>Pseudomonadota</taxon>
        <taxon>Alphaproteobacteria</taxon>
        <taxon>Rhodospirillales</taxon>
        <taxon>Rhodospirillaceae</taxon>
        <taxon>Magnetospirillum</taxon>
    </lineage>
</organism>